<proteinExistence type="predicted"/>
<evidence type="ECO:0000313" key="2">
    <source>
        <dbReference type="EMBL" id="GIH78142.1"/>
    </source>
</evidence>
<evidence type="ECO:0000256" key="1">
    <source>
        <dbReference type="SAM" id="MobiDB-lite"/>
    </source>
</evidence>
<name>A0A8J3RM06_9ACTN</name>
<feature type="region of interest" description="Disordered" evidence="1">
    <location>
        <begin position="97"/>
        <end position="134"/>
    </location>
</feature>
<keyword evidence="3" id="KW-1185">Reference proteome</keyword>
<comment type="caution">
    <text evidence="2">The sequence shown here is derived from an EMBL/GenBank/DDBJ whole genome shotgun (WGS) entry which is preliminary data.</text>
</comment>
<dbReference type="EMBL" id="BOOH01000037">
    <property type="protein sequence ID" value="GIH78142.1"/>
    <property type="molecule type" value="Genomic_DNA"/>
</dbReference>
<dbReference type="Proteomes" id="UP000616724">
    <property type="component" value="Unassembled WGS sequence"/>
</dbReference>
<reference evidence="2 3" key="1">
    <citation type="submission" date="2021-01" db="EMBL/GenBank/DDBJ databases">
        <title>Whole genome shotgun sequence of Planobispora longispora NBRC 13918.</title>
        <authorList>
            <person name="Komaki H."/>
            <person name="Tamura T."/>
        </authorList>
    </citation>
    <scope>NUCLEOTIDE SEQUENCE [LARGE SCALE GENOMIC DNA]</scope>
    <source>
        <strain evidence="2 3">NBRC 13918</strain>
    </source>
</reference>
<organism evidence="2 3">
    <name type="scientific">Planobispora longispora</name>
    <dbReference type="NCBI Taxonomy" id="28887"/>
    <lineage>
        <taxon>Bacteria</taxon>
        <taxon>Bacillati</taxon>
        <taxon>Actinomycetota</taxon>
        <taxon>Actinomycetes</taxon>
        <taxon>Streptosporangiales</taxon>
        <taxon>Streptosporangiaceae</taxon>
        <taxon>Planobispora</taxon>
    </lineage>
</organism>
<accession>A0A8J3RM06</accession>
<gene>
    <name evidence="2" type="ORF">Plo01_45710</name>
</gene>
<protein>
    <submittedName>
        <fullName evidence="2">Uncharacterized protein</fullName>
    </submittedName>
</protein>
<evidence type="ECO:0000313" key="3">
    <source>
        <dbReference type="Proteomes" id="UP000616724"/>
    </source>
</evidence>
<dbReference type="AlphaFoldDB" id="A0A8J3RM06"/>
<sequence>MRRQAAAREQLERLRVDGDGIDARRRFFLPAFGYADLGSIVEVGLQGVLSGHYRAGRELTEAGVAADQCHAAVAVRGGRVQACQFGQLAAASDENLRHDPRLPASVVPEPTRTSQRLAGRVPGSAGHRGFPLHM</sequence>